<accession>A0AAW0JPA9</accession>
<keyword evidence="2" id="KW-1185">Reference proteome</keyword>
<comment type="caution">
    <text evidence="1">The sequence shown here is derived from an EMBL/GenBank/DDBJ whole genome shotgun (WGS) entry which is preliminary data.</text>
</comment>
<organism evidence="1 2">
    <name type="scientific">Quercus suber</name>
    <name type="common">Cork oak</name>
    <dbReference type="NCBI Taxonomy" id="58331"/>
    <lineage>
        <taxon>Eukaryota</taxon>
        <taxon>Viridiplantae</taxon>
        <taxon>Streptophyta</taxon>
        <taxon>Embryophyta</taxon>
        <taxon>Tracheophyta</taxon>
        <taxon>Spermatophyta</taxon>
        <taxon>Magnoliopsida</taxon>
        <taxon>eudicotyledons</taxon>
        <taxon>Gunneridae</taxon>
        <taxon>Pentapetalae</taxon>
        <taxon>rosids</taxon>
        <taxon>fabids</taxon>
        <taxon>Fagales</taxon>
        <taxon>Fagaceae</taxon>
        <taxon>Quercus</taxon>
    </lineage>
</organism>
<dbReference type="EMBL" id="PKMF04000495">
    <property type="protein sequence ID" value="KAK7828814.1"/>
    <property type="molecule type" value="Genomic_DNA"/>
</dbReference>
<gene>
    <name evidence="1" type="ORF">CFP56_029930</name>
</gene>
<dbReference type="AlphaFoldDB" id="A0AAW0JPA9"/>
<evidence type="ECO:0000313" key="2">
    <source>
        <dbReference type="Proteomes" id="UP000237347"/>
    </source>
</evidence>
<name>A0AAW0JPA9_QUESU</name>
<sequence>MNNDPVVSPAHSVPPATVQVQPLIVTNSKEREQTHSKSWSKVDSQTGVEVESLHETRDQVGVQAPCLNSGPPVVQGEYLKNQIKEIDRGLSCFDADTGAASTGTRLTMNIPHDQDVRSDVAPSLTLCVTNLNCFSATNNSLVVSEDVSDLGSLSEGGKVVATRRRRVVRTVSDFAISNESGGASVSHLKCGCSDHKPIVIHPLGIPIRHNKPWRFEQVWLQDEGCHATVEGVWGSAQGKATVDQLIDRDSRWWNSTMVDLIFIPSEAQLIKSIPFAGLFGIAETSCGLVRWFGR</sequence>
<dbReference type="Proteomes" id="UP000237347">
    <property type="component" value="Unassembled WGS sequence"/>
</dbReference>
<protein>
    <submittedName>
        <fullName evidence="1">Uncharacterized protein</fullName>
    </submittedName>
</protein>
<evidence type="ECO:0000313" key="1">
    <source>
        <dbReference type="EMBL" id="KAK7828814.1"/>
    </source>
</evidence>
<proteinExistence type="predicted"/>
<reference evidence="1 2" key="1">
    <citation type="journal article" date="2018" name="Sci. Data">
        <title>The draft genome sequence of cork oak.</title>
        <authorList>
            <person name="Ramos A.M."/>
            <person name="Usie A."/>
            <person name="Barbosa P."/>
            <person name="Barros P.M."/>
            <person name="Capote T."/>
            <person name="Chaves I."/>
            <person name="Simoes F."/>
            <person name="Abreu I."/>
            <person name="Carrasquinho I."/>
            <person name="Faro C."/>
            <person name="Guimaraes J.B."/>
            <person name="Mendonca D."/>
            <person name="Nobrega F."/>
            <person name="Rodrigues L."/>
            <person name="Saibo N.J.M."/>
            <person name="Varela M.C."/>
            <person name="Egas C."/>
            <person name="Matos J."/>
            <person name="Miguel C.M."/>
            <person name="Oliveira M.M."/>
            <person name="Ricardo C.P."/>
            <person name="Goncalves S."/>
        </authorList>
    </citation>
    <scope>NUCLEOTIDE SEQUENCE [LARGE SCALE GENOMIC DNA]</scope>
    <source>
        <strain evidence="2">cv. HL8</strain>
    </source>
</reference>